<accession>A0ABY6IEZ4</accession>
<keyword evidence="3" id="KW-1185">Reference proteome</keyword>
<sequence length="118" mass="12472">MDAGDELSFTGTGFDPNEGVGAFLLSRPIKLGFFTADSDGTVEGTVTIPKWTDPGEHTFRLKGKESKLKLSAEITVRSHKPHLANTGEDRSGLLMGGAAGLLVLGGGAMMAVRRLNRD</sequence>
<reference evidence="2" key="1">
    <citation type="submission" date="2022-10" db="EMBL/GenBank/DDBJ databases">
        <title>Cytochrome P450 Catalyzes Benzene Ring Formation in the Biosynthesis of Trialkyl-Substituted Aromatic Polyketides.</title>
        <authorList>
            <person name="Zhao E."/>
            <person name="Ge H."/>
        </authorList>
    </citation>
    <scope>NUCLEOTIDE SEQUENCE</scope>
    <source>
        <strain evidence="2">NA0869</strain>
    </source>
</reference>
<gene>
    <name evidence="2" type="ORF">OGH68_25605</name>
</gene>
<dbReference type="Proteomes" id="UP001163878">
    <property type="component" value="Chromosome"/>
</dbReference>
<feature type="transmembrane region" description="Helical" evidence="1">
    <location>
        <begin position="93"/>
        <end position="112"/>
    </location>
</feature>
<keyword evidence="1" id="KW-0812">Transmembrane</keyword>
<evidence type="ECO:0000313" key="2">
    <source>
        <dbReference type="EMBL" id="UYQ64504.1"/>
    </source>
</evidence>
<proteinExistence type="predicted"/>
<evidence type="ECO:0008006" key="4">
    <source>
        <dbReference type="Google" id="ProtNLM"/>
    </source>
</evidence>
<evidence type="ECO:0000256" key="1">
    <source>
        <dbReference type="SAM" id="Phobius"/>
    </source>
</evidence>
<organism evidence="2 3">
    <name type="scientific">Streptomyces peucetius</name>
    <dbReference type="NCBI Taxonomy" id="1950"/>
    <lineage>
        <taxon>Bacteria</taxon>
        <taxon>Bacillati</taxon>
        <taxon>Actinomycetota</taxon>
        <taxon>Actinomycetes</taxon>
        <taxon>Kitasatosporales</taxon>
        <taxon>Streptomycetaceae</taxon>
        <taxon>Streptomyces</taxon>
    </lineage>
</organism>
<keyword evidence="1" id="KW-1133">Transmembrane helix</keyword>
<dbReference type="EMBL" id="CP107567">
    <property type="protein sequence ID" value="UYQ64504.1"/>
    <property type="molecule type" value="Genomic_DNA"/>
</dbReference>
<dbReference type="RefSeq" id="WP_264247315.1">
    <property type="nucleotide sequence ID" value="NZ_CP107567.1"/>
</dbReference>
<keyword evidence="1" id="KW-0472">Membrane</keyword>
<evidence type="ECO:0000313" key="3">
    <source>
        <dbReference type="Proteomes" id="UP001163878"/>
    </source>
</evidence>
<name>A0ABY6IEZ4_STRPE</name>
<protein>
    <recommendedName>
        <fullName evidence="4">Gram-positive cocci surface proteins LPxTG domain-containing protein</fullName>
    </recommendedName>
</protein>